<sequence length="109" mass="12359">VSFYSLYPNTLKKIKFRLIYFFLITVPLTAQPTIELGQNYHIIPEDNIDQKFPNGAFDSNGVLHLVWVNDSNSHKDVYYAKSADEGFSFSIPVRINSHANTVVAYTQSG</sequence>
<proteinExistence type="predicted"/>
<feature type="non-terminal residue" evidence="1">
    <location>
        <position position="109"/>
    </location>
</feature>
<dbReference type="EMBL" id="UINC01062821">
    <property type="protein sequence ID" value="SVB89800.1"/>
    <property type="molecule type" value="Genomic_DNA"/>
</dbReference>
<reference evidence="1" key="1">
    <citation type="submission" date="2018-05" db="EMBL/GenBank/DDBJ databases">
        <authorList>
            <person name="Lanie J.A."/>
            <person name="Ng W.-L."/>
            <person name="Kazmierczak K.M."/>
            <person name="Andrzejewski T.M."/>
            <person name="Davidsen T.M."/>
            <person name="Wayne K.J."/>
            <person name="Tettelin H."/>
            <person name="Glass J.I."/>
            <person name="Rusch D."/>
            <person name="Podicherti R."/>
            <person name="Tsui H.-C.T."/>
            <person name="Winkler M.E."/>
        </authorList>
    </citation>
    <scope>NUCLEOTIDE SEQUENCE</scope>
</reference>
<name>A0A382HR90_9ZZZZ</name>
<dbReference type="AlphaFoldDB" id="A0A382HR90"/>
<gene>
    <name evidence="1" type="ORF">METZ01_LOCUS242654</name>
</gene>
<evidence type="ECO:0000313" key="1">
    <source>
        <dbReference type="EMBL" id="SVB89800.1"/>
    </source>
</evidence>
<accession>A0A382HR90</accession>
<organism evidence="1">
    <name type="scientific">marine metagenome</name>
    <dbReference type="NCBI Taxonomy" id="408172"/>
    <lineage>
        <taxon>unclassified sequences</taxon>
        <taxon>metagenomes</taxon>
        <taxon>ecological metagenomes</taxon>
    </lineage>
</organism>
<evidence type="ECO:0008006" key="2">
    <source>
        <dbReference type="Google" id="ProtNLM"/>
    </source>
</evidence>
<protein>
    <recommendedName>
        <fullName evidence="2">Sialidase domain-containing protein</fullName>
    </recommendedName>
</protein>
<feature type="non-terminal residue" evidence="1">
    <location>
        <position position="1"/>
    </location>
</feature>